<evidence type="ECO:0000256" key="1">
    <source>
        <dbReference type="SAM" id="MobiDB-lite"/>
    </source>
</evidence>
<organism evidence="3 4">
    <name type="scientific">Massariosphaeria phaeospora</name>
    <dbReference type="NCBI Taxonomy" id="100035"/>
    <lineage>
        <taxon>Eukaryota</taxon>
        <taxon>Fungi</taxon>
        <taxon>Dikarya</taxon>
        <taxon>Ascomycota</taxon>
        <taxon>Pezizomycotina</taxon>
        <taxon>Dothideomycetes</taxon>
        <taxon>Pleosporomycetidae</taxon>
        <taxon>Pleosporales</taxon>
        <taxon>Pleosporales incertae sedis</taxon>
        <taxon>Massariosphaeria</taxon>
    </lineage>
</organism>
<dbReference type="InterPro" id="IPR013087">
    <property type="entry name" value="Znf_C2H2_type"/>
</dbReference>
<dbReference type="Proteomes" id="UP000481861">
    <property type="component" value="Unassembled WGS sequence"/>
</dbReference>
<keyword evidence="4" id="KW-1185">Reference proteome</keyword>
<dbReference type="OrthoDB" id="5242988at2759"/>
<dbReference type="SMART" id="SM00355">
    <property type="entry name" value="ZnF_C2H2"/>
    <property type="match status" value="3"/>
</dbReference>
<feature type="domain" description="C2H2-type" evidence="2">
    <location>
        <begin position="223"/>
        <end position="252"/>
    </location>
</feature>
<feature type="domain" description="C2H2-type" evidence="2">
    <location>
        <begin position="192"/>
        <end position="216"/>
    </location>
</feature>
<accession>A0A7C8MF87</accession>
<gene>
    <name evidence="3" type="ORF">BDV95DRAFT_275358</name>
</gene>
<feature type="region of interest" description="Disordered" evidence="1">
    <location>
        <begin position="380"/>
        <end position="411"/>
    </location>
</feature>
<evidence type="ECO:0000313" key="3">
    <source>
        <dbReference type="EMBL" id="KAF2875481.1"/>
    </source>
</evidence>
<protein>
    <recommendedName>
        <fullName evidence="2">C2H2-type domain-containing protein</fullName>
    </recommendedName>
</protein>
<feature type="region of interest" description="Disordered" evidence="1">
    <location>
        <begin position="57"/>
        <end position="83"/>
    </location>
</feature>
<name>A0A7C8MF87_9PLEO</name>
<feature type="compositionally biased region" description="Polar residues" evidence="1">
    <location>
        <begin position="392"/>
        <end position="403"/>
    </location>
</feature>
<feature type="domain" description="C2H2-type" evidence="2">
    <location>
        <begin position="263"/>
        <end position="296"/>
    </location>
</feature>
<comment type="caution">
    <text evidence="3">The sequence shown here is derived from an EMBL/GenBank/DDBJ whole genome shotgun (WGS) entry which is preliminary data.</text>
</comment>
<proteinExistence type="predicted"/>
<evidence type="ECO:0000259" key="2">
    <source>
        <dbReference type="SMART" id="SM00355"/>
    </source>
</evidence>
<dbReference type="EMBL" id="JAADJZ010000004">
    <property type="protein sequence ID" value="KAF2875481.1"/>
    <property type="molecule type" value="Genomic_DNA"/>
</dbReference>
<reference evidence="3 4" key="1">
    <citation type="submission" date="2020-01" db="EMBL/GenBank/DDBJ databases">
        <authorList>
            <consortium name="DOE Joint Genome Institute"/>
            <person name="Haridas S."/>
            <person name="Albert R."/>
            <person name="Binder M."/>
            <person name="Bloem J."/>
            <person name="Labutti K."/>
            <person name="Salamov A."/>
            <person name="Andreopoulos B."/>
            <person name="Baker S.E."/>
            <person name="Barry K."/>
            <person name="Bills G."/>
            <person name="Bluhm B.H."/>
            <person name="Cannon C."/>
            <person name="Castanera R."/>
            <person name="Culley D.E."/>
            <person name="Daum C."/>
            <person name="Ezra D."/>
            <person name="Gonzalez J.B."/>
            <person name="Henrissat B."/>
            <person name="Kuo A."/>
            <person name="Liang C."/>
            <person name="Lipzen A."/>
            <person name="Lutzoni F."/>
            <person name="Magnuson J."/>
            <person name="Mondo S."/>
            <person name="Nolan M."/>
            <person name="Ohm R."/>
            <person name="Pangilinan J."/>
            <person name="Park H.-J.H."/>
            <person name="Ramirez L."/>
            <person name="Alfaro M."/>
            <person name="Sun H."/>
            <person name="Tritt A."/>
            <person name="Yoshinaga Y."/>
            <person name="Zwiers L.-H.L."/>
            <person name="Turgeon B.G."/>
            <person name="Goodwin S.B."/>
            <person name="Spatafora J.W."/>
            <person name="Crous P.W."/>
            <person name="Grigoriev I.V."/>
        </authorList>
    </citation>
    <scope>NUCLEOTIDE SEQUENCE [LARGE SCALE GENOMIC DNA]</scope>
    <source>
        <strain evidence="3 4">CBS 611.86</strain>
    </source>
</reference>
<sequence length="1133" mass="126992">MADQFNMSPNPDADFAIHSPTDEIDAMSILHTPIGMRMQPLPQSSFDFTTTYGPSPFSPSPPWSAYATRQNSDTYSRNSPPSLESSSISTSISNWEEFTGVGFQHIEQRSYTPVLRDELSYRVLDPVSTVADSSCFAHDWSFNPLVGLGNDASPRQDTPTNCTDQLLVCPEGCENVKFSRKYDTTRHIKEQHRCPYQGCEARKFTPDERRRHSKMHNERGLGFDCGSCRLFGLSVKPFTRSDKLKKHFKELHGTHDHIRYSDFQCMESPCWTGNKSCGGVFFTSQEELDKHFRIEHLLLSSMEVDAATTSKSRHIGLGETRVNIFHIDGQSAARPNTNLLVESKNAGNVNKHPLDNALESSAKRSKPWCHTPNTCSPILGESNDATMFESPLPQNNTNSTNTDGMVPHSDPGPEFPVREASLTFSMFDLPALSKLTDFKKLLTRLEDLHITTLFDTENDSIVLRGACAEDRMCRAQRALELLMAKVKTENLWEFHATDAFPDPIYRRHKVGRHIATEPYHRVLPIRPIEDADAVKTWRLLLPSFHNIVQNLPVGESYSAALVRQEVADDVLKPIIRFCSSAGQSDLTRKKIRSRLHLFYDQNGRQPISVHFSEGTTVRLVGGGHSSSPNTDSPSNDLKTFPHHLRPWETLGMGASIGMSSCRHQSATSGGHITIDNLPFMLSVDHFIYPEPRCGCEKRTELSSPSPGDLHYLRGLTKTKVEELKLKIRDSKPGLITLDKATERASKGEEVEELNLYMRFARDLNKPDSQFLLGPLAHKCNRNSFRESRSTRWQSPDGGPMVHRMDWSLTNTIPKRQGYNVHRYCRKAELGLEDFKNELIIPEGAGAPCERIGDFRGTEEVFYVGQASGLREGFINPEPVLVKARDRTTYEWAMLTDSPDKENPSKFEGDSGAWILDKENRLLGLLWAWEQGMLLFTPIQEIFDDIRELLGLGPDGTIDLLRHDPDFEAGISRLSRKHVDPTDELPIFPEHRMRPFNPSIETAKAKTKLLVKSVDEQPPTLLLPAPTTPTGSCPGAPSSPAPSLTYSIFSAPSTPTPPTPEPALAPLDSVSFPALTLNPKGPTIESLCLPEDIDIPSPTTRKAKFAQLLRLGWERQNELTKLAPKAELRAVQTW</sequence>
<dbReference type="AlphaFoldDB" id="A0A7C8MF87"/>
<evidence type="ECO:0000313" key="4">
    <source>
        <dbReference type="Proteomes" id="UP000481861"/>
    </source>
</evidence>